<evidence type="ECO:0000256" key="5">
    <source>
        <dbReference type="ARBA" id="ARBA00023004"/>
    </source>
</evidence>
<evidence type="ECO:0000256" key="7">
    <source>
        <dbReference type="SAM" id="SignalP"/>
    </source>
</evidence>
<dbReference type="InterPro" id="IPR036909">
    <property type="entry name" value="Cyt_c-like_dom_sf"/>
</dbReference>
<accession>A0ABW7GCW4</accession>
<keyword evidence="3 6" id="KW-0479">Metal-binding</keyword>
<organism evidence="9 10">
    <name type="scientific">Pelomonas nitida</name>
    <dbReference type="NCBI Taxonomy" id="3299027"/>
    <lineage>
        <taxon>Bacteria</taxon>
        <taxon>Pseudomonadati</taxon>
        <taxon>Pseudomonadota</taxon>
        <taxon>Betaproteobacteria</taxon>
        <taxon>Burkholderiales</taxon>
        <taxon>Sphaerotilaceae</taxon>
        <taxon>Roseateles</taxon>
    </lineage>
</organism>
<dbReference type="Gene3D" id="1.10.760.10">
    <property type="entry name" value="Cytochrome c-like domain"/>
    <property type="match status" value="1"/>
</dbReference>
<keyword evidence="4" id="KW-0249">Electron transport</keyword>
<sequence length="126" mass="12791">MRAGVGGVLLALAGALPQHAVADGDPAAGRKVFAACASCHQAGPAARHAFGPQLNALAGRKAGSLPGYAYSPALKASGLVWNATTLAAYLRDPNALVPGTKMRFWGAGLGERDAADLLAWLATTQR</sequence>
<evidence type="ECO:0000256" key="6">
    <source>
        <dbReference type="PROSITE-ProRule" id="PRU00433"/>
    </source>
</evidence>
<keyword evidence="7" id="KW-0732">Signal</keyword>
<dbReference type="EMBL" id="JBIGIA010000027">
    <property type="protein sequence ID" value="MFG6459690.1"/>
    <property type="molecule type" value="Genomic_DNA"/>
</dbReference>
<proteinExistence type="predicted"/>
<dbReference type="InterPro" id="IPR002327">
    <property type="entry name" value="Cyt_c_1A/1B"/>
</dbReference>
<evidence type="ECO:0000256" key="3">
    <source>
        <dbReference type="ARBA" id="ARBA00022723"/>
    </source>
</evidence>
<dbReference type="PROSITE" id="PS51007">
    <property type="entry name" value="CYTC"/>
    <property type="match status" value="1"/>
</dbReference>
<feature type="domain" description="Cytochrome c" evidence="8">
    <location>
        <begin position="24"/>
        <end position="125"/>
    </location>
</feature>
<evidence type="ECO:0000256" key="4">
    <source>
        <dbReference type="ARBA" id="ARBA00022982"/>
    </source>
</evidence>
<protein>
    <submittedName>
        <fullName evidence="9">C-type cytochrome</fullName>
    </submittedName>
</protein>
<evidence type="ECO:0000256" key="2">
    <source>
        <dbReference type="ARBA" id="ARBA00022617"/>
    </source>
</evidence>
<dbReference type="Proteomes" id="UP001606305">
    <property type="component" value="Unassembled WGS sequence"/>
</dbReference>
<reference evidence="9 10" key="1">
    <citation type="submission" date="2024-09" db="EMBL/GenBank/DDBJ databases">
        <title>Novel species of the genus Pelomonas and Roseateles isolated from streams.</title>
        <authorList>
            <person name="Lu H."/>
        </authorList>
    </citation>
    <scope>NUCLEOTIDE SEQUENCE [LARGE SCALE GENOMIC DNA]</scope>
    <source>
        <strain evidence="9 10">BYS96W</strain>
    </source>
</reference>
<dbReference type="SUPFAM" id="SSF46626">
    <property type="entry name" value="Cytochrome c"/>
    <property type="match status" value="1"/>
</dbReference>
<dbReference type="PRINTS" id="PR00604">
    <property type="entry name" value="CYTCHRMECIAB"/>
</dbReference>
<feature type="signal peptide" evidence="7">
    <location>
        <begin position="1"/>
        <end position="22"/>
    </location>
</feature>
<keyword evidence="5 6" id="KW-0408">Iron</keyword>
<evidence type="ECO:0000313" key="9">
    <source>
        <dbReference type="EMBL" id="MFG6459690.1"/>
    </source>
</evidence>
<keyword evidence="2 6" id="KW-0349">Heme</keyword>
<keyword evidence="10" id="KW-1185">Reference proteome</keyword>
<dbReference type="Pfam" id="PF00034">
    <property type="entry name" value="Cytochrom_C"/>
    <property type="match status" value="1"/>
</dbReference>
<dbReference type="PANTHER" id="PTHR11961">
    <property type="entry name" value="CYTOCHROME C"/>
    <property type="match status" value="1"/>
</dbReference>
<name>A0ABW7GCW4_9BURK</name>
<dbReference type="InterPro" id="IPR009056">
    <property type="entry name" value="Cyt_c-like_dom"/>
</dbReference>
<dbReference type="RefSeq" id="WP_394491951.1">
    <property type="nucleotide sequence ID" value="NZ_JBIGIA010000027.1"/>
</dbReference>
<comment type="caution">
    <text evidence="9">The sequence shown here is derived from an EMBL/GenBank/DDBJ whole genome shotgun (WGS) entry which is preliminary data.</text>
</comment>
<evidence type="ECO:0000256" key="1">
    <source>
        <dbReference type="ARBA" id="ARBA00022448"/>
    </source>
</evidence>
<keyword evidence="1" id="KW-0813">Transport</keyword>
<gene>
    <name evidence="9" type="ORF">ACG00X_22885</name>
</gene>
<evidence type="ECO:0000313" key="10">
    <source>
        <dbReference type="Proteomes" id="UP001606305"/>
    </source>
</evidence>
<feature type="chain" id="PRO_5047424245" evidence="7">
    <location>
        <begin position="23"/>
        <end position="126"/>
    </location>
</feature>
<evidence type="ECO:0000259" key="8">
    <source>
        <dbReference type="PROSITE" id="PS51007"/>
    </source>
</evidence>